<dbReference type="GO" id="GO:0005507">
    <property type="term" value="F:copper ion binding"/>
    <property type="evidence" value="ECO:0007669"/>
    <property type="project" value="TreeGrafter"/>
</dbReference>
<dbReference type="GO" id="GO:0050897">
    <property type="term" value="F:cobalt ion binding"/>
    <property type="evidence" value="ECO:0007669"/>
    <property type="project" value="TreeGrafter"/>
</dbReference>
<dbReference type="SUPFAM" id="SSF46600">
    <property type="entry name" value="C-terminal UvrC-binding domain of UvrB"/>
    <property type="match status" value="1"/>
</dbReference>
<dbReference type="EMBL" id="DRBC01000190">
    <property type="protein sequence ID" value="HDN84748.1"/>
    <property type="molecule type" value="Genomic_DNA"/>
</dbReference>
<dbReference type="GO" id="GO:1990169">
    <property type="term" value="P:stress response to copper ion"/>
    <property type="evidence" value="ECO:0007669"/>
    <property type="project" value="TreeGrafter"/>
</dbReference>
<evidence type="ECO:0000259" key="1">
    <source>
        <dbReference type="PROSITE" id="PS50151"/>
    </source>
</evidence>
<dbReference type="Proteomes" id="UP000885660">
    <property type="component" value="Unassembled WGS sequence"/>
</dbReference>
<name>A0A7V0N040_UNCAE</name>
<dbReference type="PANTHER" id="PTHR38430:SF1">
    <property type="entry name" value="PROTEIN-ARGININE KINASE ACTIVATOR PROTEIN"/>
    <property type="match status" value="1"/>
</dbReference>
<dbReference type="PIRSF" id="PIRSF015034">
    <property type="entry name" value="YacH"/>
    <property type="match status" value="1"/>
</dbReference>
<dbReference type="AlphaFoldDB" id="A0A7V0N040"/>
<evidence type="ECO:0000313" key="2">
    <source>
        <dbReference type="EMBL" id="HDN84748.1"/>
    </source>
</evidence>
<dbReference type="PROSITE" id="PS50151">
    <property type="entry name" value="UVR"/>
    <property type="match status" value="1"/>
</dbReference>
<sequence>MLCQICKKREATVYIKQVINGKVTELHLCDECAKKEGLNESFFAPGTIFANLITGLSFLESSLELEEETKCPGCGISYSEIMNKGKIGCSFCYDTFGDYLTPILERVHGRVTHRGKVPRRIRTKGRLLEKAIYNLRLKLEEAVKKEEYERAARLRDKIKKLKEKDEYRQSF</sequence>
<dbReference type="GO" id="GO:1990170">
    <property type="term" value="P:stress response to cadmium ion"/>
    <property type="evidence" value="ECO:0007669"/>
    <property type="project" value="TreeGrafter"/>
</dbReference>
<accession>A0A7V0N040</accession>
<reference evidence="2" key="1">
    <citation type="journal article" date="2020" name="mSystems">
        <title>Genome- and Community-Level Interaction Insights into Carbon Utilization and Element Cycling Functions of Hydrothermarchaeota in Hydrothermal Sediment.</title>
        <authorList>
            <person name="Zhou Z."/>
            <person name="Liu Y."/>
            <person name="Xu W."/>
            <person name="Pan J."/>
            <person name="Luo Z.H."/>
            <person name="Li M."/>
        </authorList>
    </citation>
    <scope>NUCLEOTIDE SEQUENCE [LARGE SCALE GENOMIC DNA]</scope>
    <source>
        <strain evidence="2">HyVt-219</strain>
    </source>
</reference>
<dbReference type="GO" id="GO:0008270">
    <property type="term" value="F:zinc ion binding"/>
    <property type="evidence" value="ECO:0007669"/>
    <property type="project" value="TreeGrafter"/>
</dbReference>
<dbReference type="Gene3D" id="4.10.860.10">
    <property type="entry name" value="UVR domain"/>
    <property type="match status" value="1"/>
</dbReference>
<feature type="domain" description="UVR" evidence="1">
    <location>
        <begin position="129"/>
        <end position="164"/>
    </location>
</feature>
<dbReference type="InterPro" id="IPR036876">
    <property type="entry name" value="UVR_dom_sf"/>
</dbReference>
<dbReference type="PANTHER" id="PTHR38430">
    <property type="entry name" value="PROTEIN-ARGININE KINASE ACTIVATOR PROTEIN"/>
    <property type="match status" value="1"/>
</dbReference>
<dbReference type="InterPro" id="IPR001943">
    <property type="entry name" value="UVR_dom"/>
</dbReference>
<organism evidence="2">
    <name type="scientific">Aerophobetes bacterium</name>
    <dbReference type="NCBI Taxonomy" id="2030807"/>
    <lineage>
        <taxon>Bacteria</taxon>
        <taxon>Candidatus Aerophobota</taxon>
    </lineage>
</organism>
<protein>
    <recommendedName>
        <fullName evidence="1">UVR domain-containing protein</fullName>
    </recommendedName>
</protein>
<comment type="caution">
    <text evidence="2">The sequence shown here is derived from an EMBL/GenBank/DDBJ whole genome shotgun (WGS) entry which is preliminary data.</text>
</comment>
<proteinExistence type="predicted"/>
<gene>
    <name evidence="2" type="ORF">ENG47_03190</name>
</gene>
<dbReference type="Pfam" id="PF02151">
    <property type="entry name" value="UVR"/>
    <property type="match status" value="1"/>
</dbReference>
<dbReference type="InterPro" id="IPR025542">
    <property type="entry name" value="YacH"/>
</dbReference>
<dbReference type="GO" id="GO:0046870">
    <property type="term" value="F:cadmium ion binding"/>
    <property type="evidence" value="ECO:0007669"/>
    <property type="project" value="TreeGrafter"/>
</dbReference>